<evidence type="ECO:0000313" key="1">
    <source>
        <dbReference type="EMBL" id="RKP11824.1"/>
    </source>
</evidence>
<accession>A0A4P9XZL5</accession>
<dbReference type="Proteomes" id="UP000267251">
    <property type="component" value="Unassembled WGS sequence"/>
</dbReference>
<organism evidence="1 2">
    <name type="scientific">Piptocephalis cylindrospora</name>
    <dbReference type="NCBI Taxonomy" id="1907219"/>
    <lineage>
        <taxon>Eukaryota</taxon>
        <taxon>Fungi</taxon>
        <taxon>Fungi incertae sedis</taxon>
        <taxon>Zoopagomycota</taxon>
        <taxon>Zoopagomycotina</taxon>
        <taxon>Zoopagomycetes</taxon>
        <taxon>Zoopagales</taxon>
        <taxon>Piptocephalidaceae</taxon>
        <taxon>Piptocephalis</taxon>
    </lineage>
</organism>
<keyword evidence="2" id="KW-1185">Reference proteome</keyword>
<dbReference type="EMBL" id="KZ988632">
    <property type="protein sequence ID" value="RKP11824.1"/>
    <property type="molecule type" value="Genomic_DNA"/>
</dbReference>
<proteinExistence type="predicted"/>
<protein>
    <submittedName>
        <fullName evidence="1">Uncharacterized protein</fullName>
    </submittedName>
</protein>
<gene>
    <name evidence="1" type="ORF">BJ684DRAFT_21601</name>
</gene>
<name>A0A4P9XZL5_9FUNG</name>
<sequence>MPGTPAFLQCLNNFELQRTHPSWESSVGLDMGALIWRTIGPQKVQCITKVMTDACPKLRIGITKAPRLQEWWLTSELGECVFNAGQVNAVNFLREGQDITYIQAYQMDKEAVSGKSKPWMAKLDWKDMHWSNPPFQEAHGILTQDFGGFLPKCQEIMRTPSIYFQAFSSLTAAHFQAANLWLIMDGQEASSLSPSVSPLFALVITDDSEAAITTPEEAAASVIALLQQGMIEATIGFQTGDSIFSWSLEQVRRAIPRRLEKAIRNRRSQNTWRKLFIYLFPSYNNATDNYFKPGRWTRIRCMDRYCNDDIITVKFRKRVPLILIYRGTPNTGPVPLID</sequence>
<evidence type="ECO:0000313" key="2">
    <source>
        <dbReference type="Proteomes" id="UP000267251"/>
    </source>
</evidence>
<reference evidence="2" key="1">
    <citation type="journal article" date="2018" name="Nat. Microbiol.">
        <title>Leveraging single-cell genomics to expand the fungal tree of life.</title>
        <authorList>
            <person name="Ahrendt S.R."/>
            <person name="Quandt C.A."/>
            <person name="Ciobanu D."/>
            <person name="Clum A."/>
            <person name="Salamov A."/>
            <person name="Andreopoulos B."/>
            <person name="Cheng J.F."/>
            <person name="Woyke T."/>
            <person name="Pelin A."/>
            <person name="Henrissat B."/>
            <person name="Reynolds N.K."/>
            <person name="Benny G.L."/>
            <person name="Smith M.E."/>
            <person name="James T.Y."/>
            <person name="Grigoriev I.V."/>
        </authorList>
    </citation>
    <scope>NUCLEOTIDE SEQUENCE [LARGE SCALE GENOMIC DNA]</scope>
</reference>
<dbReference type="AlphaFoldDB" id="A0A4P9XZL5"/>